<dbReference type="PANTHER" id="PTHR34987:SF6">
    <property type="entry name" value="ALPHA-L-RHAMNOSIDASE SIX-HAIRPIN GLYCOSIDASE DOMAIN-CONTAINING PROTEIN"/>
    <property type="match status" value="1"/>
</dbReference>
<dbReference type="GO" id="GO:0005975">
    <property type="term" value="P:carbohydrate metabolic process"/>
    <property type="evidence" value="ECO:0007669"/>
    <property type="project" value="InterPro"/>
</dbReference>
<feature type="domain" description="Alpha-L-rhamnosidase C-terminal" evidence="3">
    <location>
        <begin position="566"/>
        <end position="631"/>
    </location>
</feature>
<evidence type="ECO:0000259" key="2">
    <source>
        <dbReference type="Pfam" id="PF17389"/>
    </source>
</evidence>
<feature type="domain" description="Alpha-L-rhamnosidase six-hairpin glycosidase" evidence="2">
    <location>
        <begin position="244"/>
        <end position="463"/>
    </location>
</feature>
<keyword evidence="4" id="KW-0378">Hydrolase</keyword>
<gene>
    <name evidence="4" type="ORF">P280DRAFT_419508</name>
</gene>
<dbReference type="InterPro" id="IPR035396">
    <property type="entry name" value="Bac_rhamnosid6H"/>
</dbReference>
<name>A0A6A6SB37_9PLEO</name>
<protein>
    <submittedName>
        <fullName evidence="4">Six-hairpin glycosidase</fullName>
    </submittedName>
</protein>
<feature type="signal peptide" evidence="1">
    <location>
        <begin position="1"/>
        <end position="19"/>
    </location>
</feature>
<sequence>MRAAFSPFLLLGLASSVLAIPYEEYILAPKSRTLHPVSVHSSNGSVSHPDGLTKSNGSTVFSGDAATAYDFGKNIAGVVTLEIGSVSNNGSNGTQDYIGVTFSESSIWVSNKSCDATADAGKDEILWFKVDGPGRYSAPREKERGAFRYMTLVHNSTGSVEVTAAEIYFTPMPHWEDDALANYTGYFHCDDELLNRIWYAGAYTNQMCTIDPNHGNAWIHLFQINASISDATNVTWYNNYTITNGSSALVDGAKRERLVAAGDAAIAVPAIIASTNDVVSIEDTLNSLFVLQDSTGMIPYAPPPFPPVLSHTYHLYALIGVSDLFLFTGDSEYLTSVWDQWKLAMEFSLGFIDNTGMMNVTSPMDWLRSGMGGYNIEANSILYNTITRGISLAKALNDTEPISTWETTADKLKAATNELLWDETAGMYTDNETTTLMPQDGNVWAVVSNITTNSSQIEAISANLAERWTPYGAPAPEAQDVISPFISGFELQAHSMALNTTAALALMRLQWGFMMDDPRMTNSTFIEGYSKSGELIYAPYLNDARISHAHGWSTGPTSALTFNIAGVQLLTAGGKTWRIAPSLGDLKFAEAGFSTSVGTFSAKTQVTDDGFTTEFQAPEGTTGEVKIPSTSCAGKMVLQESDGKSADINVDVAEVEAEPVVVPDVAGGKWTATFTCN</sequence>
<proteinExistence type="predicted"/>
<dbReference type="SUPFAM" id="SSF48208">
    <property type="entry name" value="Six-hairpin glycosidases"/>
    <property type="match status" value="1"/>
</dbReference>
<dbReference type="Proteomes" id="UP000799753">
    <property type="component" value="Unassembled WGS sequence"/>
</dbReference>
<keyword evidence="1" id="KW-0732">Signal</keyword>
<dbReference type="PANTHER" id="PTHR34987">
    <property type="entry name" value="C, PUTATIVE (AFU_ORTHOLOGUE AFUA_3G02880)-RELATED"/>
    <property type="match status" value="1"/>
</dbReference>
<keyword evidence="5" id="KW-1185">Reference proteome</keyword>
<dbReference type="InterPro" id="IPR035398">
    <property type="entry name" value="Bac_rhamnosid_C"/>
</dbReference>
<keyword evidence="4" id="KW-0326">Glycosidase</keyword>
<dbReference type="Pfam" id="PF17390">
    <property type="entry name" value="Bac_rhamnosid_C"/>
    <property type="match status" value="1"/>
</dbReference>
<dbReference type="Gene3D" id="2.60.420.10">
    <property type="entry name" value="Maltose phosphorylase, domain 3"/>
    <property type="match status" value="1"/>
</dbReference>
<reference evidence="4" key="1">
    <citation type="journal article" date="2020" name="Stud. Mycol.">
        <title>101 Dothideomycetes genomes: a test case for predicting lifestyles and emergence of pathogens.</title>
        <authorList>
            <person name="Haridas S."/>
            <person name="Albert R."/>
            <person name="Binder M."/>
            <person name="Bloem J."/>
            <person name="Labutti K."/>
            <person name="Salamov A."/>
            <person name="Andreopoulos B."/>
            <person name="Baker S."/>
            <person name="Barry K."/>
            <person name="Bills G."/>
            <person name="Bluhm B."/>
            <person name="Cannon C."/>
            <person name="Castanera R."/>
            <person name="Culley D."/>
            <person name="Daum C."/>
            <person name="Ezra D."/>
            <person name="Gonzalez J."/>
            <person name="Henrissat B."/>
            <person name="Kuo A."/>
            <person name="Liang C."/>
            <person name="Lipzen A."/>
            <person name="Lutzoni F."/>
            <person name="Magnuson J."/>
            <person name="Mondo S."/>
            <person name="Nolan M."/>
            <person name="Ohm R."/>
            <person name="Pangilinan J."/>
            <person name="Park H.-J."/>
            <person name="Ramirez L."/>
            <person name="Alfaro M."/>
            <person name="Sun H."/>
            <person name="Tritt A."/>
            <person name="Yoshinaga Y."/>
            <person name="Zwiers L.-H."/>
            <person name="Turgeon B."/>
            <person name="Goodwin S."/>
            <person name="Spatafora J."/>
            <person name="Crous P."/>
            <person name="Grigoriev I."/>
        </authorList>
    </citation>
    <scope>NUCLEOTIDE SEQUENCE</scope>
    <source>
        <strain evidence="4">CBS 473.64</strain>
    </source>
</reference>
<dbReference type="EMBL" id="MU006778">
    <property type="protein sequence ID" value="KAF2644999.1"/>
    <property type="molecule type" value="Genomic_DNA"/>
</dbReference>
<evidence type="ECO:0000256" key="1">
    <source>
        <dbReference type="SAM" id="SignalP"/>
    </source>
</evidence>
<dbReference type="Gene3D" id="1.50.10.10">
    <property type="match status" value="1"/>
</dbReference>
<evidence type="ECO:0000313" key="4">
    <source>
        <dbReference type="EMBL" id="KAF2644999.1"/>
    </source>
</evidence>
<dbReference type="OrthoDB" id="10036721at2759"/>
<dbReference type="InterPro" id="IPR012341">
    <property type="entry name" value="6hp_glycosidase-like_sf"/>
</dbReference>
<dbReference type="InterPro" id="IPR008928">
    <property type="entry name" value="6-hairpin_glycosidase_sf"/>
</dbReference>
<dbReference type="GO" id="GO:0016798">
    <property type="term" value="F:hydrolase activity, acting on glycosyl bonds"/>
    <property type="evidence" value="ECO:0007669"/>
    <property type="project" value="UniProtKB-KW"/>
</dbReference>
<feature type="chain" id="PRO_5025475120" evidence="1">
    <location>
        <begin position="20"/>
        <end position="677"/>
    </location>
</feature>
<accession>A0A6A6SB37</accession>
<evidence type="ECO:0000313" key="5">
    <source>
        <dbReference type="Proteomes" id="UP000799753"/>
    </source>
</evidence>
<organism evidence="4 5">
    <name type="scientific">Massarina eburnea CBS 473.64</name>
    <dbReference type="NCBI Taxonomy" id="1395130"/>
    <lineage>
        <taxon>Eukaryota</taxon>
        <taxon>Fungi</taxon>
        <taxon>Dikarya</taxon>
        <taxon>Ascomycota</taxon>
        <taxon>Pezizomycotina</taxon>
        <taxon>Dothideomycetes</taxon>
        <taxon>Pleosporomycetidae</taxon>
        <taxon>Pleosporales</taxon>
        <taxon>Massarineae</taxon>
        <taxon>Massarinaceae</taxon>
        <taxon>Massarina</taxon>
    </lineage>
</organism>
<dbReference type="Pfam" id="PF17389">
    <property type="entry name" value="Bac_rhamnosid6H"/>
    <property type="match status" value="1"/>
</dbReference>
<evidence type="ECO:0000259" key="3">
    <source>
        <dbReference type="Pfam" id="PF17390"/>
    </source>
</evidence>
<dbReference type="AlphaFoldDB" id="A0A6A6SB37"/>